<name>A0A917HRJ9_9BACL</name>
<dbReference type="AlphaFoldDB" id="A0A917HRJ9"/>
<organism evidence="1 2">
    <name type="scientific">Paenibacillus radicis</name>
    <name type="common">ex Gao et al. 2016</name>
    <dbReference type="NCBI Taxonomy" id="1737354"/>
    <lineage>
        <taxon>Bacteria</taxon>
        <taxon>Bacillati</taxon>
        <taxon>Bacillota</taxon>
        <taxon>Bacilli</taxon>
        <taxon>Bacillales</taxon>
        <taxon>Paenibacillaceae</taxon>
        <taxon>Paenibacillus</taxon>
    </lineage>
</organism>
<comment type="caution">
    <text evidence="1">The sequence shown here is derived from an EMBL/GenBank/DDBJ whole genome shotgun (WGS) entry which is preliminary data.</text>
</comment>
<evidence type="ECO:0000313" key="2">
    <source>
        <dbReference type="Proteomes" id="UP000600247"/>
    </source>
</evidence>
<dbReference type="Proteomes" id="UP000600247">
    <property type="component" value="Unassembled WGS sequence"/>
</dbReference>
<proteinExistence type="predicted"/>
<keyword evidence="2" id="KW-1185">Reference proteome</keyword>
<reference evidence="1 2" key="1">
    <citation type="journal article" date="2014" name="Int. J. Syst. Evol. Microbiol.">
        <title>Complete genome sequence of Corynebacterium casei LMG S-19264T (=DSM 44701T), isolated from a smear-ripened cheese.</title>
        <authorList>
            <consortium name="US DOE Joint Genome Institute (JGI-PGF)"/>
            <person name="Walter F."/>
            <person name="Albersmeier A."/>
            <person name="Kalinowski J."/>
            <person name="Ruckert C."/>
        </authorList>
    </citation>
    <scope>NUCLEOTIDE SEQUENCE [LARGE SCALE GENOMIC DNA]</scope>
    <source>
        <strain evidence="1 2">CGMCC 1.15286</strain>
    </source>
</reference>
<evidence type="ECO:0000313" key="1">
    <source>
        <dbReference type="EMBL" id="GGG86949.1"/>
    </source>
</evidence>
<protein>
    <submittedName>
        <fullName evidence="1">Uncharacterized protein</fullName>
    </submittedName>
</protein>
<accession>A0A917HRJ9</accession>
<sequence length="65" mass="7827">MKDPYDFSGVRSYPAMPVQTSKSIHPEWFPRFQYKELGKLFMYLGNIRFFSQISFSNWQILIILM</sequence>
<gene>
    <name evidence="1" type="ORF">GCM10010918_51490</name>
</gene>
<dbReference type="EMBL" id="BMHY01000017">
    <property type="protein sequence ID" value="GGG86949.1"/>
    <property type="molecule type" value="Genomic_DNA"/>
</dbReference>